<feature type="region of interest" description="Disordered" evidence="1">
    <location>
        <begin position="51"/>
        <end position="73"/>
    </location>
</feature>
<feature type="compositionally biased region" description="Pro residues" evidence="1">
    <location>
        <begin position="53"/>
        <end position="73"/>
    </location>
</feature>
<evidence type="ECO:0000313" key="2">
    <source>
        <dbReference type="EMBL" id="OAK58453.1"/>
    </source>
</evidence>
<dbReference type="AlphaFoldDB" id="A0AA91I910"/>
<dbReference type="EMBL" id="LVHG01000080">
    <property type="protein sequence ID" value="OAK58453.1"/>
    <property type="molecule type" value="Genomic_DNA"/>
</dbReference>
<reference evidence="2 3" key="1">
    <citation type="submission" date="2016-03" db="EMBL/GenBank/DDBJ databases">
        <title>Genome sequence of Variovorax paradoxus KB5.</title>
        <authorList>
            <person name="Jeong H."/>
            <person name="Hong C.E."/>
            <person name="Jo S.H."/>
            <person name="Park J.M."/>
        </authorList>
    </citation>
    <scope>NUCLEOTIDE SEQUENCE [LARGE SCALE GENOMIC DNA]</scope>
    <source>
        <strain evidence="2 3">KB5</strain>
    </source>
</reference>
<comment type="caution">
    <text evidence="2">The sequence shown here is derived from an EMBL/GenBank/DDBJ whole genome shotgun (WGS) entry which is preliminary data.</text>
</comment>
<protein>
    <submittedName>
        <fullName evidence="2">Uncharacterized protein</fullName>
    </submittedName>
</protein>
<accession>A0AA91I910</accession>
<evidence type="ECO:0000256" key="1">
    <source>
        <dbReference type="SAM" id="MobiDB-lite"/>
    </source>
</evidence>
<gene>
    <name evidence="2" type="ORF">A3K87_28950</name>
</gene>
<organism evidence="2 3">
    <name type="scientific">Variovorax paradoxus</name>
    <dbReference type="NCBI Taxonomy" id="34073"/>
    <lineage>
        <taxon>Bacteria</taxon>
        <taxon>Pseudomonadati</taxon>
        <taxon>Pseudomonadota</taxon>
        <taxon>Betaproteobacteria</taxon>
        <taxon>Burkholderiales</taxon>
        <taxon>Comamonadaceae</taxon>
        <taxon>Variovorax</taxon>
    </lineage>
</organism>
<evidence type="ECO:0000313" key="3">
    <source>
        <dbReference type="Proteomes" id="UP000077852"/>
    </source>
</evidence>
<dbReference type="Proteomes" id="UP000077852">
    <property type="component" value="Unassembled WGS sequence"/>
</dbReference>
<proteinExistence type="predicted"/>
<name>A0AA91I910_VARPD</name>
<sequence length="73" mass="7320">MSQYVFTMSSRMVAITAVCLVLLCVLLFLMGIEIGKLLAPTPAPAAAAVAAPAPMPSSSPLPSPAPAPAAPTQ</sequence>